<dbReference type="SUPFAM" id="SSF118290">
    <property type="entry name" value="WRKY DNA-binding domain"/>
    <property type="match status" value="2"/>
</dbReference>
<keyword evidence="6" id="KW-0539">Nucleus</keyword>
<reference evidence="9 10" key="2">
    <citation type="journal article" date="2017" name="Nature">
        <title>The Apostasia genome and the evolution of orchids.</title>
        <authorList>
            <person name="Zhang G.Q."/>
            <person name="Liu K.W."/>
            <person name="Li Z."/>
            <person name="Lohaus R."/>
            <person name="Hsiao Y.Y."/>
            <person name="Niu S.C."/>
            <person name="Wang J.Y."/>
            <person name="Lin Y.C."/>
            <person name="Xu Q."/>
            <person name="Chen L.J."/>
            <person name="Yoshida K."/>
            <person name="Fujiwara S."/>
            <person name="Wang Z.W."/>
            <person name="Zhang Y.Q."/>
            <person name="Mitsuda N."/>
            <person name="Wang M."/>
            <person name="Liu G.H."/>
            <person name="Pecoraro L."/>
            <person name="Huang H.X."/>
            <person name="Xiao X.J."/>
            <person name="Lin M."/>
            <person name="Wu X.Y."/>
            <person name="Wu W.L."/>
            <person name="Chen Y.Y."/>
            <person name="Chang S.B."/>
            <person name="Sakamoto S."/>
            <person name="Ohme-Takagi M."/>
            <person name="Yagi M."/>
            <person name="Zeng S.J."/>
            <person name="Shen C.Y."/>
            <person name="Yeh C.M."/>
            <person name="Luo Y.B."/>
            <person name="Tsai W.C."/>
            <person name="Van de Peer Y."/>
            <person name="Liu Z.J."/>
        </authorList>
    </citation>
    <scope>NUCLEOTIDE SEQUENCE [LARGE SCALE GENOMIC DNA]</scope>
    <source>
        <tissue evidence="9">The whole plant</tissue>
    </source>
</reference>
<dbReference type="PROSITE" id="PS50811">
    <property type="entry name" value="WRKY"/>
    <property type="match status" value="2"/>
</dbReference>
<evidence type="ECO:0000256" key="5">
    <source>
        <dbReference type="ARBA" id="ARBA00023163"/>
    </source>
</evidence>
<dbReference type="PANTHER" id="PTHR31221:SF1">
    <property type="entry name" value="WRKY TRANSCRIPTION FACTOR 33-RELATED"/>
    <property type="match status" value="1"/>
</dbReference>
<keyword evidence="10" id="KW-1185">Reference proteome</keyword>
<dbReference type="InterPro" id="IPR036576">
    <property type="entry name" value="WRKY_dom_sf"/>
</dbReference>
<feature type="region of interest" description="Disordered" evidence="7">
    <location>
        <begin position="148"/>
        <end position="178"/>
    </location>
</feature>
<organism evidence="9 10">
    <name type="scientific">Dendrobium catenatum</name>
    <dbReference type="NCBI Taxonomy" id="906689"/>
    <lineage>
        <taxon>Eukaryota</taxon>
        <taxon>Viridiplantae</taxon>
        <taxon>Streptophyta</taxon>
        <taxon>Embryophyta</taxon>
        <taxon>Tracheophyta</taxon>
        <taxon>Spermatophyta</taxon>
        <taxon>Magnoliopsida</taxon>
        <taxon>Liliopsida</taxon>
        <taxon>Asparagales</taxon>
        <taxon>Orchidaceae</taxon>
        <taxon>Epidendroideae</taxon>
        <taxon>Malaxideae</taxon>
        <taxon>Dendrobiinae</taxon>
        <taxon>Dendrobium</taxon>
    </lineage>
</organism>
<name>A0A2I0VVL9_9ASPA</name>
<feature type="compositionally biased region" description="Polar residues" evidence="7">
    <location>
        <begin position="341"/>
        <end position="356"/>
    </location>
</feature>
<feature type="region of interest" description="Disordered" evidence="7">
    <location>
        <begin position="223"/>
        <end position="252"/>
    </location>
</feature>
<dbReference type="GO" id="GO:0043565">
    <property type="term" value="F:sequence-specific DNA binding"/>
    <property type="evidence" value="ECO:0007669"/>
    <property type="project" value="InterPro"/>
</dbReference>
<feature type="domain" description="WRKY" evidence="8">
    <location>
        <begin position="363"/>
        <end position="425"/>
    </location>
</feature>
<feature type="domain" description="WRKY" evidence="8">
    <location>
        <begin position="176"/>
        <end position="233"/>
    </location>
</feature>
<keyword evidence="2" id="KW-0677">Repeat</keyword>
<evidence type="ECO:0000256" key="1">
    <source>
        <dbReference type="ARBA" id="ARBA00004123"/>
    </source>
</evidence>
<dbReference type="Gene3D" id="2.20.25.80">
    <property type="entry name" value="WRKY domain"/>
    <property type="match status" value="2"/>
</dbReference>
<evidence type="ECO:0000256" key="6">
    <source>
        <dbReference type="ARBA" id="ARBA00023242"/>
    </source>
</evidence>
<sequence length="425" mass="47659">MQDKNKNSCANLRKSPEQLAGSSSASPSIISEIAFKPKAVRLKPVANLSSEIAFKCDASVQAASMALDMESIDISKENSKTIILYRPIAQVVPSSVLLKKLENHEEHKQTLLDVHFQPQELNQVNCSQSTMSLHQSLTSSSNANNFLCSSNSSHESKKTKVKSQQITKNGDRNSLDGYNWRKYGQKQVKGSEYPRGYYRCTHPFCPVKKMVERSKDGEISEIVYRGDHNHPKSQKKEQISSSRLREQTSVLDGNGGNFMDDRAFTDFLLEENLLENKTENCDVEDFLDTGINRKALYSDDSDTVLHALSLSFGADLNGGKAAAFSTRDGYEKKSQKRKNGENTNESSVAAHKTSTPKVVAAVNHKHTTDDGYQWRKYGQKVVKGNSYPRNYYRCTNQNCSARKYVERASDDHGSFITTYEGDHKH</sequence>
<keyword evidence="5" id="KW-0804">Transcription</keyword>
<dbReference type="GO" id="GO:0003700">
    <property type="term" value="F:DNA-binding transcription factor activity"/>
    <property type="evidence" value="ECO:0007669"/>
    <property type="project" value="InterPro"/>
</dbReference>
<dbReference type="AlphaFoldDB" id="A0A2I0VVL9"/>
<evidence type="ECO:0000256" key="4">
    <source>
        <dbReference type="ARBA" id="ARBA00023125"/>
    </source>
</evidence>
<dbReference type="STRING" id="906689.A0A2I0VVL9"/>
<gene>
    <name evidence="9" type="primary">WRKY44</name>
    <name evidence="9" type="ORF">MA16_Dca020342</name>
</gene>
<evidence type="ECO:0000313" key="9">
    <source>
        <dbReference type="EMBL" id="PKU67447.1"/>
    </source>
</evidence>
<dbReference type="SMART" id="SM00774">
    <property type="entry name" value="WRKY"/>
    <property type="match status" value="2"/>
</dbReference>
<protein>
    <submittedName>
        <fullName evidence="9">WRKY transcription factor 44</fullName>
    </submittedName>
</protein>
<dbReference type="InterPro" id="IPR044810">
    <property type="entry name" value="WRKY_plant"/>
</dbReference>
<dbReference type="Proteomes" id="UP000233837">
    <property type="component" value="Unassembled WGS sequence"/>
</dbReference>
<dbReference type="EMBL" id="KZ503195">
    <property type="protein sequence ID" value="PKU67447.1"/>
    <property type="molecule type" value="Genomic_DNA"/>
</dbReference>
<keyword evidence="4" id="KW-0238">DNA-binding</keyword>
<proteinExistence type="predicted"/>
<accession>A0A2I0VVL9</accession>
<feature type="region of interest" description="Disordered" evidence="7">
    <location>
        <begin position="326"/>
        <end position="356"/>
    </location>
</feature>
<keyword evidence="3" id="KW-0805">Transcription regulation</keyword>
<dbReference type="SMR" id="A0A2I0VVL9"/>
<feature type="region of interest" description="Disordered" evidence="7">
    <location>
        <begin position="1"/>
        <end position="24"/>
    </location>
</feature>
<dbReference type="GO" id="GO:0005634">
    <property type="term" value="C:nucleus"/>
    <property type="evidence" value="ECO:0007669"/>
    <property type="project" value="UniProtKB-SubCell"/>
</dbReference>
<dbReference type="FunFam" id="2.20.25.80:FF:000006">
    <property type="entry name" value="WRKY transcription factor"/>
    <property type="match status" value="1"/>
</dbReference>
<evidence type="ECO:0000313" key="10">
    <source>
        <dbReference type="Proteomes" id="UP000233837"/>
    </source>
</evidence>
<evidence type="ECO:0000256" key="2">
    <source>
        <dbReference type="ARBA" id="ARBA00022737"/>
    </source>
</evidence>
<reference evidence="9 10" key="1">
    <citation type="journal article" date="2016" name="Sci. Rep.">
        <title>The Dendrobium catenatum Lindl. genome sequence provides insights into polysaccharide synthase, floral development and adaptive evolution.</title>
        <authorList>
            <person name="Zhang G.Q."/>
            <person name="Xu Q."/>
            <person name="Bian C."/>
            <person name="Tsai W.C."/>
            <person name="Yeh C.M."/>
            <person name="Liu K.W."/>
            <person name="Yoshida K."/>
            <person name="Zhang L.S."/>
            <person name="Chang S.B."/>
            <person name="Chen F."/>
            <person name="Shi Y."/>
            <person name="Su Y.Y."/>
            <person name="Zhang Y.Q."/>
            <person name="Chen L.J."/>
            <person name="Yin Y."/>
            <person name="Lin M."/>
            <person name="Huang H."/>
            <person name="Deng H."/>
            <person name="Wang Z.W."/>
            <person name="Zhu S.L."/>
            <person name="Zhao X."/>
            <person name="Deng C."/>
            <person name="Niu S.C."/>
            <person name="Huang J."/>
            <person name="Wang M."/>
            <person name="Liu G.H."/>
            <person name="Yang H.J."/>
            <person name="Xiao X.J."/>
            <person name="Hsiao Y.Y."/>
            <person name="Wu W.L."/>
            <person name="Chen Y.Y."/>
            <person name="Mitsuda N."/>
            <person name="Ohme-Takagi M."/>
            <person name="Luo Y.B."/>
            <person name="Van de Peer Y."/>
            <person name="Liu Z.J."/>
        </authorList>
    </citation>
    <scope>NUCLEOTIDE SEQUENCE [LARGE SCALE GENOMIC DNA]</scope>
    <source>
        <tissue evidence="9">The whole plant</tissue>
    </source>
</reference>
<dbReference type="PANTHER" id="PTHR31221">
    <property type="entry name" value="WRKY TRANSCRIPTION FACTOR PROTEIN 1-RELATED"/>
    <property type="match status" value="1"/>
</dbReference>
<dbReference type="OrthoDB" id="783645at2759"/>
<dbReference type="InterPro" id="IPR003657">
    <property type="entry name" value="WRKY_dom"/>
</dbReference>
<comment type="subcellular location">
    <subcellularLocation>
        <location evidence="1">Nucleus</location>
    </subcellularLocation>
</comment>
<evidence type="ECO:0000256" key="3">
    <source>
        <dbReference type="ARBA" id="ARBA00023015"/>
    </source>
</evidence>
<dbReference type="Pfam" id="PF03106">
    <property type="entry name" value="WRKY"/>
    <property type="match status" value="2"/>
</dbReference>
<evidence type="ECO:0000259" key="8">
    <source>
        <dbReference type="PROSITE" id="PS50811"/>
    </source>
</evidence>
<feature type="compositionally biased region" description="Basic and acidic residues" evidence="7">
    <location>
        <begin position="223"/>
        <end position="246"/>
    </location>
</feature>
<evidence type="ECO:0000256" key="7">
    <source>
        <dbReference type="SAM" id="MobiDB-lite"/>
    </source>
</evidence>